<dbReference type="InterPro" id="IPR027450">
    <property type="entry name" value="AlkB-like"/>
</dbReference>
<dbReference type="PANTHER" id="PTHR21052">
    <property type="entry name" value="SPERMATOGENESIS ASSOCIATED 11-RELATED"/>
    <property type="match status" value="1"/>
</dbReference>
<dbReference type="EMBL" id="BMAW01099524">
    <property type="protein sequence ID" value="GFS90497.1"/>
    <property type="molecule type" value="Genomic_DNA"/>
</dbReference>
<dbReference type="GO" id="GO:0006974">
    <property type="term" value="P:DNA damage response"/>
    <property type="evidence" value="ECO:0007669"/>
    <property type="project" value="InterPro"/>
</dbReference>
<proteinExistence type="predicted"/>
<dbReference type="SUPFAM" id="SSF51197">
    <property type="entry name" value="Clavaminate synthase-like"/>
    <property type="match status" value="1"/>
</dbReference>
<evidence type="ECO:0000259" key="2">
    <source>
        <dbReference type="Pfam" id="PF13532"/>
    </source>
</evidence>
<feature type="domain" description="Alpha-ketoglutarate-dependent dioxygenase AlkB-like" evidence="2">
    <location>
        <begin position="99"/>
        <end position="230"/>
    </location>
</feature>
<comment type="cofactor">
    <cofactor evidence="1">
        <name>Fe(2+)</name>
        <dbReference type="ChEBI" id="CHEBI:29033"/>
    </cofactor>
</comment>
<reference evidence="3" key="1">
    <citation type="submission" date="2020-08" db="EMBL/GenBank/DDBJ databases">
        <title>Multicomponent nature underlies the extraordinary mechanical properties of spider dragline silk.</title>
        <authorList>
            <person name="Kono N."/>
            <person name="Nakamura H."/>
            <person name="Mori M."/>
            <person name="Yoshida Y."/>
            <person name="Ohtoshi R."/>
            <person name="Malay A.D."/>
            <person name="Moran D.A.P."/>
            <person name="Tomita M."/>
            <person name="Numata K."/>
            <person name="Arakawa K."/>
        </authorList>
    </citation>
    <scope>NUCLEOTIDE SEQUENCE</scope>
</reference>
<evidence type="ECO:0000313" key="3">
    <source>
        <dbReference type="EMBL" id="GFS90497.1"/>
    </source>
</evidence>
<dbReference type="InterPro" id="IPR032870">
    <property type="entry name" value="ALKBH7-like"/>
</dbReference>
<keyword evidence="3" id="KW-0560">Oxidoreductase</keyword>
<name>A0A8X6T9N3_NEPPI</name>
<keyword evidence="3" id="KW-0223">Dioxygenase</keyword>
<dbReference type="GO" id="GO:0006631">
    <property type="term" value="P:fatty acid metabolic process"/>
    <property type="evidence" value="ECO:0007669"/>
    <property type="project" value="TreeGrafter"/>
</dbReference>
<organism evidence="3 4">
    <name type="scientific">Nephila pilipes</name>
    <name type="common">Giant wood spider</name>
    <name type="synonym">Nephila maculata</name>
    <dbReference type="NCBI Taxonomy" id="299642"/>
    <lineage>
        <taxon>Eukaryota</taxon>
        <taxon>Metazoa</taxon>
        <taxon>Ecdysozoa</taxon>
        <taxon>Arthropoda</taxon>
        <taxon>Chelicerata</taxon>
        <taxon>Arachnida</taxon>
        <taxon>Araneae</taxon>
        <taxon>Araneomorphae</taxon>
        <taxon>Entelegynae</taxon>
        <taxon>Araneoidea</taxon>
        <taxon>Nephilidae</taxon>
        <taxon>Nephila</taxon>
    </lineage>
</organism>
<evidence type="ECO:0000256" key="1">
    <source>
        <dbReference type="ARBA" id="ARBA00001954"/>
    </source>
</evidence>
<accession>A0A8X6T9N3</accession>
<dbReference type="OrthoDB" id="28127at2759"/>
<dbReference type="AlphaFoldDB" id="A0A8X6T9N3"/>
<comment type="caution">
    <text evidence="3">The sequence shown here is derived from an EMBL/GenBank/DDBJ whole genome shotgun (WGS) entry which is preliminary data.</text>
</comment>
<dbReference type="Gene3D" id="2.60.120.590">
    <property type="entry name" value="Alpha-ketoglutarate-dependent dioxygenase AlkB-like"/>
    <property type="match status" value="1"/>
</dbReference>
<gene>
    <name evidence="3" type="primary">Alkbh7</name>
    <name evidence="3" type="ORF">NPIL_494101</name>
</gene>
<dbReference type="GO" id="GO:0051213">
    <property type="term" value="F:dioxygenase activity"/>
    <property type="evidence" value="ECO:0007669"/>
    <property type="project" value="UniProtKB-KW"/>
</dbReference>
<dbReference type="GO" id="GO:0005759">
    <property type="term" value="C:mitochondrial matrix"/>
    <property type="evidence" value="ECO:0007669"/>
    <property type="project" value="TreeGrafter"/>
</dbReference>
<evidence type="ECO:0000313" key="4">
    <source>
        <dbReference type="Proteomes" id="UP000887013"/>
    </source>
</evidence>
<dbReference type="InterPro" id="IPR037151">
    <property type="entry name" value="AlkB-like_sf"/>
</dbReference>
<sequence length="242" mass="28785">MINQKWVLPMNNGLMKTLNKFKYEFFSFRYMHSTSNKQKNINQLDYIWGTDSNVINIVNEHFKVHDNFISEYEEESLLKEIEPIFKRRRYQFDHWDGAIQGYKETEKELWNEENHKILQRMQEFSFPAECPSKKAVHVLDLSKTGFIKPHIDSIKFCGSIIAGISLLSSSIMRLAMEENKNIYVDVLLRRQSLYIMSGMVRYHFTHEILKDSDSFFNGVPVTRDRRISVICRNEPEEKRTNI</sequence>
<keyword evidence="4" id="KW-1185">Reference proteome</keyword>
<protein>
    <submittedName>
        <fullName evidence="3">Alpha-ketoglutarate-dependent dioxygenase alkB homolog 7, mitochondrial</fullName>
    </submittedName>
</protein>
<dbReference type="Pfam" id="PF13532">
    <property type="entry name" value="2OG-FeII_Oxy_2"/>
    <property type="match status" value="1"/>
</dbReference>
<dbReference type="Proteomes" id="UP000887013">
    <property type="component" value="Unassembled WGS sequence"/>
</dbReference>
<dbReference type="PANTHER" id="PTHR21052:SF0">
    <property type="entry name" value="ALPHA-KETOGLUTARATE-DEPENDENT DIOXYGENASE ALKB HOMOLOG 7, MITOCHONDRIAL"/>
    <property type="match status" value="1"/>
</dbReference>